<dbReference type="Proteomes" id="UP000306416">
    <property type="component" value="Unassembled WGS sequence"/>
</dbReference>
<dbReference type="AlphaFoldDB" id="A0A4S1CDA8"/>
<comment type="caution">
    <text evidence="1">The sequence shown here is derived from an EMBL/GenBank/DDBJ whole genome shotgun (WGS) entry which is preliminary data.</text>
</comment>
<gene>
    <name evidence="1" type="ORF">E4633_13900</name>
</gene>
<accession>A0A4S1CDA8</accession>
<reference evidence="1 2" key="1">
    <citation type="submission" date="2019-04" db="EMBL/GenBank/DDBJ databases">
        <title>Geobacter oryzae sp. nov., ferric-reducing bacteria isolated from paddy soil.</title>
        <authorList>
            <person name="Xu Z."/>
            <person name="Masuda Y."/>
            <person name="Itoh H."/>
            <person name="Senoo K."/>
        </authorList>
    </citation>
    <scope>NUCLEOTIDE SEQUENCE [LARGE SCALE GENOMIC DNA]</scope>
    <source>
        <strain evidence="1 2">Red111</strain>
    </source>
</reference>
<proteinExistence type="predicted"/>
<evidence type="ECO:0000313" key="1">
    <source>
        <dbReference type="EMBL" id="TGU71418.1"/>
    </source>
</evidence>
<name>A0A4S1CDA8_9BACT</name>
<dbReference type="RefSeq" id="WP_135870996.1">
    <property type="nucleotide sequence ID" value="NZ_SRSC01000003.1"/>
</dbReference>
<protein>
    <submittedName>
        <fullName evidence="1">Uncharacterized protein</fullName>
    </submittedName>
</protein>
<evidence type="ECO:0000313" key="2">
    <source>
        <dbReference type="Proteomes" id="UP000306416"/>
    </source>
</evidence>
<dbReference type="EMBL" id="SRSC01000003">
    <property type="protein sequence ID" value="TGU71418.1"/>
    <property type="molecule type" value="Genomic_DNA"/>
</dbReference>
<organism evidence="1 2">
    <name type="scientific">Geomonas terrae</name>
    <dbReference type="NCBI Taxonomy" id="2562681"/>
    <lineage>
        <taxon>Bacteria</taxon>
        <taxon>Pseudomonadati</taxon>
        <taxon>Thermodesulfobacteriota</taxon>
        <taxon>Desulfuromonadia</taxon>
        <taxon>Geobacterales</taxon>
        <taxon>Geobacteraceae</taxon>
        <taxon>Geomonas</taxon>
    </lineage>
</organism>
<sequence>MSQVVDLTKHIHPDSLRGIGQRASGLQPHEIIVGGLSISSIQTATKGVAYKIGKYQIKDVFTLDIAGCYFLYVRPLYPYYRKVAKLRFGGIPPMRDVDHVLARTLAGKMNINYVLVALVNSSANRSHGCYEKRGIKQSNTVFSSKVIHADERIYHKILSRPPAARQTTNELRGGFDRSLIVNYGLTLKQKGIWNIALGLDKDAPEDFLQLLQRIEVNGEISNT</sequence>
<keyword evidence="2" id="KW-1185">Reference proteome</keyword>